<proteinExistence type="predicted"/>
<keyword evidence="1" id="KW-1133">Transmembrane helix</keyword>
<organism evidence="2 3">
    <name type="scientific">Chromobacterium amazonense</name>
    <dbReference type="NCBI Taxonomy" id="1382803"/>
    <lineage>
        <taxon>Bacteria</taxon>
        <taxon>Pseudomonadati</taxon>
        <taxon>Pseudomonadota</taxon>
        <taxon>Betaproteobacteria</taxon>
        <taxon>Neisseriales</taxon>
        <taxon>Chromobacteriaceae</taxon>
        <taxon>Chromobacterium</taxon>
    </lineage>
</organism>
<dbReference type="EMBL" id="MTBD01000058">
    <property type="protein sequence ID" value="PRP68695.1"/>
    <property type="molecule type" value="Genomic_DNA"/>
</dbReference>
<feature type="transmembrane region" description="Helical" evidence="1">
    <location>
        <begin position="430"/>
        <end position="453"/>
    </location>
</feature>
<keyword evidence="1" id="KW-0812">Transmembrane</keyword>
<comment type="caution">
    <text evidence="2">The sequence shown here is derived from an EMBL/GenBank/DDBJ whole genome shotgun (WGS) entry which is preliminary data.</text>
</comment>
<dbReference type="RefSeq" id="WP_106078102.1">
    <property type="nucleotide sequence ID" value="NZ_MTBD01000058.1"/>
</dbReference>
<evidence type="ECO:0000313" key="3">
    <source>
        <dbReference type="Proteomes" id="UP000239469"/>
    </source>
</evidence>
<dbReference type="OrthoDB" id="8019720at2"/>
<evidence type="ECO:0000256" key="1">
    <source>
        <dbReference type="SAM" id="Phobius"/>
    </source>
</evidence>
<feature type="transmembrane region" description="Helical" evidence="1">
    <location>
        <begin position="459"/>
        <end position="481"/>
    </location>
</feature>
<reference evidence="2 3" key="1">
    <citation type="submission" date="2017-01" db="EMBL/GenBank/DDBJ databases">
        <title>New insights into the genetic diversity of Chromobacterium isolated from tropical freshwater lake.</title>
        <authorList>
            <person name="Santos A.B."/>
            <person name="Nascimento A.M."/>
            <person name="Da Silva P.C."/>
        </authorList>
    </citation>
    <scope>NUCLEOTIDE SEQUENCE [LARGE SCALE GENOMIC DNA]</scope>
    <source>
        <strain evidence="2 3">56AF</strain>
    </source>
</reference>
<gene>
    <name evidence="2" type="ORF">BUE93_20735</name>
</gene>
<name>A0A2S9WZ01_9NEIS</name>
<accession>A0A2S9WZ01</accession>
<evidence type="ECO:0000313" key="2">
    <source>
        <dbReference type="EMBL" id="PRP68695.1"/>
    </source>
</evidence>
<dbReference type="AlphaFoldDB" id="A0A2S9WZ01"/>
<keyword evidence="1" id="KW-0472">Membrane</keyword>
<dbReference type="Proteomes" id="UP000239469">
    <property type="component" value="Unassembled WGS sequence"/>
</dbReference>
<protein>
    <submittedName>
        <fullName evidence="2">Uncharacterized protein</fullName>
    </submittedName>
</protein>
<sequence length="703" mass="74765">MYDAYSVLIRLSLINNVSHGILGITRNLQAAHIGATDLQKKLDSIGKSAAMSGMMFAGGFAIAGAFKAPIEKAVELQREIAKLKQMGLGDAQIADAQKFVQANNIIGTSYLERMKLFTDAQGAFRESGKSGLEALQAAKVMAPVLAQYNVALSMLSGEKQTAAQEQLSQLNKTVELMGGLLSPTRASQITDGIFKAVQSSGRMISNRDLRQFISQGGSAVSSLTDKTVFAGLEPIIGEFGGYRVGTGMNTAYNRTHGIMSLAPSLLVNEMLKLGLWDKKKVERTKGGGARFHGNPLLPELAKLQETDSIAFAKKMMEIYRKNGITNMSDIFRENSIIFGTTGSRIYNKIMQQMPVLEHSEQAFDKSLGIQETIKANENSPMMQIQKFHKAMDDLGLAIGKNALPVFIPLIQDLTALAKEMGRHPTIIRNFTYSLMGLSGFLIAGGLINGIAAAGKGFGLLYSALGGVPAAAASARLSFIALTTVMGTSVTQIGILKSAFAAFAAYQVGHLIGEWLNDNVLTPLIKFFTGGKSLSLGDWIYNLIHGDEDKNLAQGQFKIVNGHAVRIPPGGGATPQGGLPSFTVFPPAAAAPVPSAATPNVVLNHKTAVAAPVVNVAAPAVAQAQKLAKIDLTAPKINIPAPPPRQQQTIQVNTQLNLDGRKIGEAVTKHQVREASKPLTGMSGFDTMSQVLLPGMSSKLLPTG</sequence>